<feature type="region of interest" description="Disordered" evidence="1">
    <location>
        <begin position="219"/>
        <end position="252"/>
    </location>
</feature>
<evidence type="ECO:0000313" key="2">
    <source>
        <dbReference type="EMBL" id="KAK3086786.1"/>
    </source>
</evidence>
<evidence type="ECO:0000313" key="3">
    <source>
        <dbReference type="Proteomes" id="UP001186944"/>
    </source>
</evidence>
<organism evidence="2 3">
    <name type="scientific">Pinctada imbricata</name>
    <name type="common">Atlantic pearl-oyster</name>
    <name type="synonym">Pinctada martensii</name>
    <dbReference type="NCBI Taxonomy" id="66713"/>
    <lineage>
        <taxon>Eukaryota</taxon>
        <taxon>Metazoa</taxon>
        <taxon>Spiralia</taxon>
        <taxon>Lophotrochozoa</taxon>
        <taxon>Mollusca</taxon>
        <taxon>Bivalvia</taxon>
        <taxon>Autobranchia</taxon>
        <taxon>Pteriomorphia</taxon>
        <taxon>Pterioida</taxon>
        <taxon>Pterioidea</taxon>
        <taxon>Pteriidae</taxon>
        <taxon>Pinctada</taxon>
    </lineage>
</organism>
<dbReference type="AlphaFoldDB" id="A0AA88XK07"/>
<name>A0AA88XK07_PINIB</name>
<evidence type="ECO:0000256" key="1">
    <source>
        <dbReference type="SAM" id="MobiDB-lite"/>
    </source>
</evidence>
<comment type="caution">
    <text evidence="2">The sequence shown here is derived from an EMBL/GenBank/DDBJ whole genome shotgun (WGS) entry which is preliminary data.</text>
</comment>
<reference evidence="2" key="1">
    <citation type="submission" date="2019-08" db="EMBL/GenBank/DDBJ databases">
        <title>The improved chromosome-level genome for the pearl oyster Pinctada fucata martensii using PacBio sequencing and Hi-C.</title>
        <authorList>
            <person name="Zheng Z."/>
        </authorList>
    </citation>
    <scope>NUCLEOTIDE SEQUENCE</scope>
    <source>
        <strain evidence="2">ZZ-2019</strain>
        <tissue evidence="2">Adductor muscle</tissue>
    </source>
</reference>
<keyword evidence="3" id="KW-1185">Reference proteome</keyword>
<feature type="compositionally biased region" description="Acidic residues" evidence="1">
    <location>
        <begin position="219"/>
        <end position="230"/>
    </location>
</feature>
<accession>A0AA88XK07</accession>
<proteinExistence type="predicted"/>
<dbReference type="EMBL" id="VSWD01000012">
    <property type="protein sequence ID" value="KAK3086786.1"/>
    <property type="molecule type" value="Genomic_DNA"/>
</dbReference>
<protein>
    <submittedName>
        <fullName evidence="2">Uncharacterized protein</fullName>
    </submittedName>
</protein>
<dbReference type="Proteomes" id="UP001186944">
    <property type="component" value="Unassembled WGS sequence"/>
</dbReference>
<sequence length="429" mass="48691">MMNSLHSYFGSKEEEILKEFLTDVKNKSLMNIVIKNCNAIKPVSFSKADVILEEYVSVRSNMMMARRWPTCSPRARPKYLTISYQQMLKEELIDEVSRNGLVAVPEENIPVFLCLLEFMKNIKQHQEAMSSVRREKERFSAVVAEHFFSKLVPGQKYCIDENTAMKHDRCPCLTNCSNKIRTANTGIGSGLVWHGHADIFIDETIAISVIKDDCVDDSVDDDDTSDDNTDDTVSITDCAPPQKRQRTENGNNQKTSKRLVGVCADVAEVENKYSADILLDLNIIDQIIAETITNAFAQVNRNACLQGRLIPTLGCSPDHVLVLMYDPENDVLLHSSKLMKLWAFPGELNLHAVIQVWLFLNFTTFIEPDVSEKYELRKAMFHYCVGDFLCVYKEASYNEKLKPADTNFYADFVLPCYSEGAELVREKTG</sequence>
<gene>
    <name evidence="2" type="ORF">FSP39_023353</name>
</gene>